<dbReference type="RefSeq" id="WP_205359900.1">
    <property type="nucleotide sequence ID" value="NZ_JADKYB010000015.1"/>
</dbReference>
<name>A0ABS2TXG5_9ACTN</name>
<dbReference type="Proteomes" id="UP000749040">
    <property type="component" value="Unassembled WGS sequence"/>
</dbReference>
<protein>
    <submittedName>
        <fullName evidence="1">Uncharacterized protein</fullName>
    </submittedName>
</protein>
<reference evidence="1 2" key="1">
    <citation type="submission" date="2021-01" db="EMBL/GenBank/DDBJ databases">
        <title>Streptomyces acididurans sp. nov., isolated from a peat swamp forest soil.</title>
        <authorList>
            <person name="Chantavorakit T."/>
            <person name="Duangmal K."/>
        </authorList>
    </citation>
    <scope>NUCLEOTIDE SEQUENCE [LARGE SCALE GENOMIC DNA]</scope>
    <source>
        <strain evidence="1 2">KK5PA1</strain>
    </source>
</reference>
<accession>A0ABS2TXG5</accession>
<dbReference type="EMBL" id="JADKYB010000015">
    <property type="protein sequence ID" value="MBM9508038.1"/>
    <property type="molecule type" value="Genomic_DNA"/>
</dbReference>
<keyword evidence="2" id="KW-1185">Reference proteome</keyword>
<gene>
    <name evidence="1" type="ORF">ITX44_26500</name>
</gene>
<comment type="caution">
    <text evidence="1">The sequence shown here is derived from an EMBL/GenBank/DDBJ whole genome shotgun (WGS) entry which is preliminary data.</text>
</comment>
<proteinExistence type="predicted"/>
<evidence type="ECO:0000313" key="1">
    <source>
        <dbReference type="EMBL" id="MBM9508038.1"/>
    </source>
</evidence>
<organism evidence="1 2">
    <name type="scientific">Actinacidiphila acididurans</name>
    <dbReference type="NCBI Taxonomy" id="2784346"/>
    <lineage>
        <taxon>Bacteria</taxon>
        <taxon>Bacillati</taxon>
        <taxon>Actinomycetota</taxon>
        <taxon>Actinomycetes</taxon>
        <taxon>Kitasatosporales</taxon>
        <taxon>Streptomycetaceae</taxon>
        <taxon>Actinacidiphila</taxon>
    </lineage>
</organism>
<evidence type="ECO:0000313" key="2">
    <source>
        <dbReference type="Proteomes" id="UP000749040"/>
    </source>
</evidence>
<sequence length="172" mass="18863">MRERELEIAAAVWGLERMVGPGVPYVLEGSDAELVAGPRNVRRLLAELSELPTASRLTLLDEPVPNRGLAGLVDSSALAARGVAMRTVYRHDGQLSFEQRRYQRLLAAAGVRARQAPLVPVNMIIIDGETVMLPVDPDRPGAGAVVLRNTVWVYLARLVFDDCWHRATALSE</sequence>